<proteinExistence type="predicted"/>
<dbReference type="Pfam" id="PF00578">
    <property type="entry name" value="AhpC-TSA"/>
    <property type="match status" value="1"/>
</dbReference>
<sequence length="61" mass="7125">MDHSRNHNEDRYFCAQTSDPAPLFSAEAFFNSDKSIKNISLNQLRGKWVILFFYGSDFTFV</sequence>
<evidence type="ECO:0000259" key="2">
    <source>
        <dbReference type="Pfam" id="PF00578"/>
    </source>
</evidence>
<evidence type="ECO:0000313" key="4">
    <source>
        <dbReference type="Proteomes" id="UP000323317"/>
    </source>
</evidence>
<dbReference type="InterPro" id="IPR000866">
    <property type="entry name" value="AhpC/TSA"/>
</dbReference>
<accession>A0A5D4KK89</accession>
<dbReference type="Proteomes" id="UP000323317">
    <property type="component" value="Unassembled WGS sequence"/>
</dbReference>
<feature type="domain" description="Alkyl hydroperoxide reductase subunit C/ Thiol specific antioxidant" evidence="2">
    <location>
        <begin position="19"/>
        <end position="61"/>
    </location>
</feature>
<keyword evidence="1" id="KW-1015">Disulfide bond</keyword>
<protein>
    <submittedName>
        <fullName evidence="3">Redoxin domain-containing protein</fullName>
    </submittedName>
</protein>
<dbReference type="EMBL" id="VTEH01000001">
    <property type="protein sequence ID" value="TYR77326.1"/>
    <property type="molecule type" value="Genomic_DNA"/>
</dbReference>
<dbReference type="Gene3D" id="3.40.30.10">
    <property type="entry name" value="Glutaredoxin"/>
    <property type="match status" value="1"/>
</dbReference>
<dbReference type="SUPFAM" id="SSF52833">
    <property type="entry name" value="Thioredoxin-like"/>
    <property type="match status" value="1"/>
</dbReference>
<dbReference type="GO" id="GO:0016209">
    <property type="term" value="F:antioxidant activity"/>
    <property type="evidence" value="ECO:0007669"/>
    <property type="project" value="InterPro"/>
</dbReference>
<dbReference type="InterPro" id="IPR036249">
    <property type="entry name" value="Thioredoxin-like_sf"/>
</dbReference>
<reference evidence="3 4" key="1">
    <citation type="submission" date="2019-08" db="EMBL/GenBank/DDBJ databases">
        <title>Bacillus genomes from the desert of Cuatro Cienegas, Coahuila.</title>
        <authorList>
            <person name="Olmedo-Alvarez G."/>
        </authorList>
    </citation>
    <scope>NUCLEOTIDE SEQUENCE [LARGE SCALE GENOMIC DNA]</scope>
    <source>
        <strain evidence="3 4">CH40_1T</strain>
    </source>
</reference>
<organism evidence="3 4">
    <name type="scientific">Rossellomorea vietnamensis</name>
    <dbReference type="NCBI Taxonomy" id="218284"/>
    <lineage>
        <taxon>Bacteria</taxon>
        <taxon>Bacillati</taxon>
        <taxon>Bacillota</taxon>
        <taxon>Bacilli</taxon>
        <taxon>Bacillales</taxon>
        <taxon>Bacillaceae</taxon>
        <taxon>Rossellomorea</taxon>
    </lineage>
</organism>
<gene>
    <name evidence="3" type="ORF">FZC79_00440</name>
</gene>
<evidence type="ECO:0000313" key="3">
    <source>
        <dbReference type="EMBL" id="TYR77326.1"/>
    </source>
</evidence>
<dbReference type="AlphaFoldDB" id="A0A5D4KK89"/>
<evidence type="ECO:0000256" key="1">
    <source>
        <dbReference type="ARBA" id="ARBA00023157"/>
    </source>
</evidence>
<name>A0A5D4KK89_9BACI</name>
<dbReference type="GO" id="GO:0016491">
    <property type="term" value="F:oxidoreductase activity"/>
    <property type="evidence" value="ECO:0007669"/>
    <property type="project" value="InterPro"/>
</dbReference>
<comment type="caution">
    <text evidence="3">The sequence shown here is derived from an EMBL/GenBank/DDBJ whole genome shotgun (WGS) entry which is preliminary data.</text>
</comment>